<organism evidence="1 2">
    <name type="scientific">Polaribacter cellanae</name>
    <dbReference type="NCBI Taxonomy" id="2818493"/>
    <lineage>
        <taxon>Bacteria</taxon>
        <taxon>Pseudomonadati</taxon>
        <taxon>Bacteroidota</taxon>
        <taxon>Flavobacteriia</taxon>
        <taxon>Flavobacteriales</taxon>
        <taxon>Flavobacteriaceae</taxon>
    </lineage>
</organism>
<accession>A0A975H753</accession>
<dbReference type="AlphaFoldDB" id="A0A975H753"/>
<gene>
    <name evidence="1" type="ORF">J3359_00035</name>
</gene>
<reference evidence="1 2" key="1">
    <citation type="submission" date="2021-03" db="EMBL/GenBank/DDBJ databases">
        <title>Complete genome of Polaribacter_sp.SM13.</title>
        <authorList>
            <person name="Jeong S.W."/>
            <person name="Bae J.W."/>
        </authorList>
    </citation>
    <scope>NUCLEOTIDE SEQUENCE [LARGE SCALE GENOMIC DNA]</scope>
    <source>
        <strain evidence="1 2">SM13</strain>
    </source>
</reference>
<proteinExistence type="predicted"/>
<evidence type="ECO:0000313" key="2">
    <source>
        <dbReference type="Proteomes" id="UP000663920"/>
    </source>
</evidence>
<sequence>MEAHIVAIADTALTPYSFRIIAVGYLSYRYLKLNTKSKNHKNMNQITEDKLNKLLSFTDENVISRFMDMYNVSETEAQDILLETLKFLYISQISGIFIPDDLLILDEMWHNFILFTPLYQKFSIEYFNTPYFHHLPATKAEKTQRKEDMKINPDKAKEKYLKKLEFLLSTTYDYFGAETVEKWFKIYPEKYSKENIKKLRK</sequence>
<name>A0A975H753_9FLAO</name>
<dbReference type="KEGG" id="pcea:J3359_00035"/>
<protein>
    <submittedName>
        <fullName evidence="1">Uncharacterized protein</fullName>
    </submittedName>
</protein>
<keyword evidence="2" id="KW-1185">Reference proteome</keyword>
<dbReference type="EMBL" id="CP071869">
    <property type="protein sequence ID" value="QTE22708.1"/>
    <property type="molecule type" value="Genomic_DNA"/>
</dbReference>
<dbReference type="RefSeq" id="WP_208078627.1">
    <property type="nucleotide sequence ID" value="NZ_CP071869.1"/>
</dbReference>
<evidence type="ECO:0000313" key="1">
    <source>
        <dbReference type="EMBL" id="QTE22708.1"/>
    </source>
</evidence>
<dbReference type="Proteomes" id="UP000663920">
    <property type="component" value="Chromosome"/>
</dbReference>